<name>A0A934S2S6_9BACT</name>
<keyword evidence="4 7" id="KW-0479">Metal-binding</keyword>
<feature type="binding site" evidence="7">
    <location>
        <position position="193"/>
    </location>
    <ligand>
        <name>Zn(2+)</name>
        <dbReference type="ChEBI" id="CHEBI:29105"/>
        <label>1</label>
    </ligand>
</feature>
<gene>
    <name evidence="8" type="ORF">JIN85_02580</name>
</gene>
<evidence type="ECO:0000256" key="1">
    <source>
        <dbReference type="ARBA" id="ARBA00001936"/>
    </source>
</evidence>
<accession>A0A934S2S6</accession>
<dbReference type="AlphaFoldDB" id="A0A934S2S6"/>
<feature type="binding site" evidence="7">
    <location>
        <position position="129"/>
    </location>
    <ligand>
        <name>Zn(2+)</name>
        <dbReference type="ChEBI" id="CHEBI:29105"/>
        <label>2</label>
    </ligand>
</feature>
<dbReference type="NCBIfam" id="TIGR01879">
    <property type="entry name" value="hydantase"/>
    <property type="match status" value="1"/>
</dbReference>
<dbReference type="Gene3D" id="3.30.70.360">
    <property type="match status" value="1"/>
</dbReference>
<organism evidence="8 9">
    <name type="scientific">Luteolibacter pohnpeiensis</name>
    <dbReference type="NCBI Taxonomy" id="454153"/>
    <lineage>
        <taxon>Bacteria</taxon>
        <taxon>Pseudomonadati</taxon>
        <taxon>Verrucomicrobiota</taxon>
        <taxon>Verrucomicrobiia</taxon>
        <taxon>Verrucomicrobiales</taxon>
        <taxon>Verrucomicrobiaceae</taxon>
        <taxon>Luteolibacter</taxon>
    </lineage>
</organism>
<dbReference type="Gene3D" id="3.40.630.10">
    <property type="entry name" value="Zn peptidases"/>
    <property type="match status" value="1"/>
</dbReference>
<keyword evidence="6" id="KW-0464">Manganese</keyword>
<dbReference type="SUPFAM" id="SSF53187">
    <property type="entry name" value="Zn-dependent exopeptidases"/>
    <property type="match status" value="1"/>
</dbReference>
<evidence type="ECO:0000313" key="8">
    <source>
        <dbReference type="EMBL" id="MBK1881282.1"/>
    </source>
</evidence>
<dbReference type="InterPro" id="IPR036264">
    <property type="entry name" value="Bact_exopeptidase_dim_dom"/>
</dbReference>
<evidence type="ECO:0000256" key="2">
    <source>
        <dbReference type="ARBA" id="ARBA00006153"/>
    </source>
</evidence>
<protein>
    <submittedName>
        <fullName evidence="8">M20 family metallo-hydrolase</fullName>
    </submittedName>
</protein>
<keyword evidence="9" id="KW-1185">Reference proteome</keyword>
<dbReference type="Pfam" id="PF01546">
    <property type="entry name" value="Peptidase_M20"/>
    <property type="match status" value="1"/>
</dbReference>
<feature type="binding site" evidence="7">
    <location>
        <position position="94"/>
    </location>
    <ligand>
        <name>Zn(2+)</name>
        <dbReference type="ChEBI" id="CHEBI:29105"/>
        <label>1</label>
    </ligand>
</feature>
<comment type="caution">
    <text evidence="8">The sequence shown here is derived from an EMBL/GenBank/DDBJ whole genome shotgun (WGS) entry which is preliminary data.</text>
</comment>
<feature type="binding site" evidence="7">
    <location>
        <position position="94"/>
    </location>
    <ligand>
        <name>Zn(2+)</name>
        <dbReference type="ChEBI" id="CHEBI:29105"/>
        <label>2</label>
    </ligand>
</feature>
<dbReference type="Proteomes" id="UP000603141">
    <property type="component" value="Unassembled WGS sequence"/>
</dbReference>
<dbReference type="PANTHER" id="PTHR32494:SF19">
    <property type="entry name" value="ALLANTOATE DEIMINASE-RELATED"/>
    <property type="match status" value="1"/>
</dbReference>
<evidence type="ECO:0000256" key="3">
    <source>
        <dbReference type="ARBA" id="ARBA00011738"/>
    </source>
</evidence>
<dbReference type="SUPFAM" id="SSF55031">
    <property type="entry name" value="Bacterial exopeptidase dimerisation domain"/>
    <property type="match status" value="1"/>
</dbReference>
<evidence type="ECO:0000256" key="6">
    <source>
        <dbReference type="ARBA" id="ARBA00023211"/>
    </source>
</evidence>
<evidence type="ECO:0000256" key="4">
    <source>
        <dbReference type="ARBA" id="ARBA00022723"/>
    </source>
</evidence>
<dbReference type="PANTHER" id="PTHR32494">
    <property type="entry name" value="ALLANTOATE DEIMINASE-RELATED"/>
    <property type="match status" value="1"/>
</dbReference>
<dbReference type="PIRSF" id="PIRSF001235">
    <property type="entry name" value="Amidase_carbamoylase"/>
    <property type="match status" value="1"/>
</dbReference>
<proteinExistence type="inferred from homology"/>
<feature type="binding site" evidence="7">
    <location>
        <position position="386"/>
    </location>
    <ligand>
        <name>Zn(2+)</name>
        <dbReference type="ChEBI" id="CHEBI:29105"/>
        <label>2</label>
    </ligand>
</feature>
<dbReference type="GO" id="GO:0016813">
    <property type="term" value="F:hydrolase activity, acting on carbon-nitrogen (but not peptide) bonds, in linear amidines"/>
    <property type="evidence" value="ECO:0007669"/>
    <property type="project" value="InterPro"/>
</dbReference>
<sequence length="413" mass="44542">MIADCIEMDRLSSEIEELGNISEYPLPAVTRVLFSDADLRARAWFKERCLSADLSLHEDAIGNLFATWLGQDPDLEPVATGSHLDAIPNAGKYDGVVGVLGGLEAIRALKASGYVPRRSIVLIMFTAEEPTRFGVGCLGSRMMSGVMPLARAELLQDENGLGLNHWRGRAGHVSEMSDVLLDRGAFSSFVELHIEQGPKLEERGIDIGVVEKIAAPAAFRFHLTGAGGHAGAVLMPDRHDALLAGAEIALAVEKAAITSGSADTVATTGVFEVKPGAINSIPFAVKMEVDLRDTDMAARERAEKMILTQSADICTRRGIECSLETINSDEPAVCDANLVSLVEAKSLELGFSTQRMISRAYHDSLFMARLSPITMIFIPCFKGYSHRPDEYSSPEAIRKGVAVLAETLKSLSL</sequence>
<dbReference type="RefSeq" id="WP_200267341.1">
    <property type="nucleotide sequence ID" value="NZ_JAENIJ010000003.1"/>
</dbReference>
<feature type="binding site" evidence="7">
    <location>
        <position position="83"/>
    </location>
    <ligand>
        <name>Zn(2+)</name>
        <dbReference type="ChEBI" id="CHEBI:29105"/>
        <label>1</label>
    </ligand>
</feature>
<dbReference type="EMBL" id="JAENIJ010000003">
    <property type="protein sequence ID" value="MBK1881282.1"/>
    <property type="molecule type" value="Genomic_DNA"/>
</dbReference>
<comment type="cofactor">
    <cofactor evidence="7">
        <name>Zn(2+)</name>
        <dbReference type="ChEBI" id="CHEBI:29105"/>
    </cofactor>
    <text evidence="7">Binds 2 Zn(2+) ions per subunit.</text>
</comment>
<reference evidence="8" key="1">
    <citation type="submission" date="2021-01" db="EMBL/GenBank/DDBJ databases">
        <title>Modified the classification status of verrucomicrobia.</title>
        <authorList>
            <person name="Feng X."/>
        </authorList>
    </citation>
    <scope>NUCLEOTIDE SEQUENCE</scope>
    <source>
        <strain evidence="8">KCTC 22041</strain>
    </source>
</reference>
<comment type="similarity">
    <text evidence="2">Belongs to the peptidase M20 family.</text>
</comment>
<keyword evidence="7" id="KW-0862">Zinc</keyword>
<dbReference type="InterPro" id="IPR002933">
    <property type="entry name" value="Peptidase_M20"/>
</dbReference>
<evidence type="ECO:0000256" key="7">
    <source>
        <dbReference type="PIRSR" id="PIRSR001235-1"/>
    </source>
</evidence>
<evidence type="ECO:0000313" key="9">
    <source>
        <dbReference type="Proteomes" id="UP000603141"/>
    </source>
</evidence>
<comment type="subunit">
    <text evidence="3">Homodimer.</text>
</comment>
<comment type="cofactor">
    <cofactor evidence="1">
        <name>Mn(2+)</name>
        <dbReference type="ChEBI" id="CHEBI:29035"/>
    </cofactor>
</comment>
<keyword evidence="5" id="KW-0378">Hydrolase</keyword>
<dbReference type="GO" id="GO:0046872">
    <property type="term" value="F:metal ion binding"/>
    <property type="evidence" value="ECO:0007669"/>
    <property type="project" value="UniProtKB-KW"/>
</dbReference>
<dbReference type="CDD" id="cd03884">
    <property type="entry name" value="M20_bAS"/>
    <property type="match status" value="1"/>
</dbReference>
<dbReference type="InterPro" id="IPR010158">
    <property type="entry name" value="Amidase_Cbmase"/>
</dbReference>
<evidence type="ECO:0000256" key="5">
    <source>
        <dbReference type="ARBA" id="ARBA00022801"/>
    </source>
</evidence>